<evidence type="ECO:0000256" key="1">
    <source>
        <dbReference type="SAM" id="MobiDB-lite"/>
    </source>
</evidence>
<keyword evidence="3" id="KW-1185">Reference proteome</keyword>
<proteinExistence type="predicted"/>
<evidence type="ECO:0000313" key="3">
    <source>
        <dbReference type="Proteomes" id="UP000708208"/>
    </source>
</evidence>
<dbReference type="OrthoDB" id="6270916at2759"/>
<accession>A0A8J2PNA5</accession>
<name>A0A8J2PNA5_9HEXA</name>
<dbReference type="InterPro" id="IPR024855">
    <property type="entry name" value="UNC79"/>
</dbReference>
<protein>
    <recommendedName>
        <fullName evidence="4">Protein unc-79 homolog</fullName>
    </recommendedName>
</protein>
<dbReference type="Proteomes" id="UP000708208">
    <property type="component" value="Unassembled WGS sequence"/>
</dbReference>
<dbReference type="EMBL" id="CAJVCH010571389">
    <property type="protein sequence ID" value="CAG7837388.1"/>
    <property type="molecule type" value="Genomic_DNA"/>
</dbReference>
<dbReference type="PANTHER" id="PTHR21696:SF2">
    <property type="entry name" value="PROTEIN UNC-79 HOMOLOG"/>
    <property type="match status" value="1"/>
</dbReference>
<dbReference type="PANTHER" id="PTHR21696">
    <property type="entry name" value="PROTEIN UNC-79 HOMOLOG"/>
    <property type="match status" value="1"/>
</dbReference>
<reference evidence="2" key="1">
    <citation type="submission" date="2021-06" db="EMBL/GenBank/DDBJ databases">
        <authorList>
            <person name="Hodson N. C."/>
            <person name="Mongue J. A."/>
            <person name="Jaron S. K."/>
        </authorList>
    </citation>
    <scope>NUCLEOTIDE SEQUENCE</scope>
</reference>
<comment type="caution">
    <text evidence="2">The sequence shown here is derived from an EMBL/GenBank/DDBJ whole genome shotgun (WGS) entry which is preliminary data.</text>
</comment>
<feature type="compositionally biased region" description="Basic and acidic residues" evidence="1">
    <location>
        <begin position="1853"/>
        <end position="1862"/>
    </location>
</feature>
<evidence type="ECO:0000313" key="2">
    <source>
        <dbReference type="EMBL" id="CAG7837388.1"/>
    </source>
</evidence>
<evidence type="ECO:0008006" key="4">
    <source>
        <dbReference type="Google" id="ProtNLM"/>
    </source>
</evidence>
<organism evidence="2 3">
    <name type="scientific">Allacma fusca</name>
    <dbReference type="NCBI Taxonomy" id="39272"/>
    <lineage>
        <taxon>Eukaryota</taxon>
        <taxon>Metazoa</taxon>
        <taxon>Ecdysozoa</taxon>
        <taxon>Arthropoda</taxon>
        <taxon>Hexapoda</taxon>
        <taxon>Collembola</taxon>
        <taxon>Symphypleona</taxon>
        <taxon>Sminthuridae</taxon>
        <taxon>Allacma</taxon>
    </lineage>
</organism>
<feature type="region of interest" description="Disordered" evidence="1">
    <location>
        <begin position="1526"/>
        <end position="1547"/>
    </location>
</feature>
<dbReference type="Pfam" id="PF14776">
    <property type="entry name" value="UNC-79"/>
    <property type="match status" value="1"/>
</dbReference>
<sequence length="2558" mass="286672">MGTRAAAFTAKIRNLHDFHLRLTNGIMPPPTGLDIANTLKHFSQTLLVVLKDVPQFPLEMLKSRAEDAARMQLFPNLDYKGLFAVVVQLIDVAPVIQFGIQAFGQAILQTIACLLPFLEHEFIDTLPYIVASSLGTFPCSLHQDIIDLLCHYLLPFTLYNCHEQGDKFSYATQSVSAVLMMVLQYTASSEYHCQIMECIMSFKRDAVKDVFCVIAYGTLEARNVAINLLVYYWPHLNPTLYDRRGINFKFNGWKVPSCKSEMCSVNNAGGNADAVKICLDHSIGVSLAPENPPPLFLCQECTTRLQHEQPAAAEHMYDVLLPVQQISMTCENKLNCRSTDKAAAAFCFSAECASYNGNHPMRYCSQCHSIRHNNRRGLDHVFHLCLQSPVKNEVELFNYEVESIVSLLLEAEPLNSRGGTKDNFDQQTRMRLFTDGEFTDPIPNDERRLMGRYGIWLLVGFFNPDDHIPNDVLGRLLSVLFQWFNTTAFVPDDPSANALERLKSDVVCPWLRKVVKINFETFVSCLLPHPPEFARVGGHWDVISSRTFHLREGFNRLFCLVPYEVISPDIWSQIMPNWMEAMASEVPEEEMSDLKVILSKVMDPEMNPLGFDARQMYHFIAVRFHQTSHKVKEQALRWLQVLSKLEIVIPLYFIFSVFREGIRPKQIEKVPKRGSVSADAKDVISAICQDDSRNASSLSDDEENVALHTEQQSDSELMLSSFIFMLDTILKQLELQEVEQHKGLQTLVAKDAMVLLHNMVAMPWPGKHTCHRNLECQFCEMSVLWYQLALEIVQKLAPEKPALEPDIIMSPDGEFGSKLFPEMEKKLDVKADTKPSVSPKSESMGLEGIIVNMPQVNSILTATVETVSELDLAPIMPSEKIVKAVARAVTITESDTASATAHVASATLINEEGGLDGKTDESGKDFWSTSVGKFKFSIDELPPYLQFTYELLKKIPDEEDSELLYHLLKCLKILFIHGEVMQKAAKDHRGFLIWCQENLLIKNIWELMDAEYSQICEQAVPILLHCITLPIGSDVFWRQIEEDFHSPDWRVRFTAVERVITVTRFMDAHPVRNSQALQTALSNAFCYAISSLDDPHVAVAQRTGLYLGTIHDSALQSLLYCLESQFDTVIIDRPVILQSLYLLLNSVCDRKILRWDFFLNCFDTLFIEAQILLERSGEIVFMKDQRNYDFTMEHFVKKLNRVQDGLYKSELPQPLGQKTLSSSLGKKWPYKRTMSAPAAFNFKHGGDKEKYYCRQSSAPVLKRKGSKHGLDGQIHSILHMDDSYLSNLFHRIVEFEESDRDTMHLLVFLFMQFLSRFNRGPIPSENKALARTQLAVLRHVTNLLGYNSTDKSFFLTPGRLRSSTVFNSFLSNLPQVLDQNFGVGKTLISTSLTVLHFCPAPNRVAGNRVHPYYSLWLLEKHVRRYWLSALIVILYKYEYSTTPLASQIQTVIRIVLNTLNHIEHRCRPLPATLVMDDSTQRSRDMSQATLNTGDGLEHIAEHDTPPMTPVNMQVAPPGFVIAREQRKGLAGSSKHPKPGTTRSAHALDSFELMSSTETDEIEQELAVIPESPKSQGSLEETGSCRDLMLETAELVPVQAAVVHQAQPIAAVELQTAEGLQTFHSVVQAESAKVVQPPAGVGIMALASMVQAEGKRTGGINWMMPLGPMAIAQTAVVESDAKSSSSVTSSSSGSKVSAIVKAAPEFPWHLSVQAAFQIAKIPAPPLERLLPVGFNPPPLSPTVKHLVRSTSNSPYESPESPMSRMDMITIGPTVRVDDGGSDTRFNFATAMEQPCLERPPVERLLSLGQVGEAVQVTDEQNKTLHKAESFGRVTSPKKLVKQPRVFETDSVFEHKHTDAKSQETGKSVGFMPHTRDDSASQARQHNLRQSCLRIGDDCVQERCSDCGSIIEVYGNEELGLCIVALETFIHKEPGLAAPFMPDILKCATKIALKPLYSWQAECNLYVPTSVSRVAHQFLRCVLHQLAPFGVFVQLFQTRFPERVKTDIFKAISFALTDFNELNPVAPLQLLFEALNSKKTLLMDTVTPVIENIAIYLECLPLEAASSTWTSVIPLAETFLRKILPFIQPPNGVDGMLRMMSCMLRLPGISAFKGILDPFSKIISIVIQNSVLKYPALVELCHLCHRGFFREREKLLLTRIAVYELVQALKFKTNIPDENFLMLVTFILQDSGGSLAPYVYVEDFPKFSSDAISGFSTSAAECMRQHLTDSIEFLADFHSLSKIKSNYKGIGCGLNEDTLGGVIKGGISQFIALELSRGNNRENRNLGRYLPWLYNPPSAIQQGPKEFLDCVAHIRVLSWLLLGSLTHSAMFGTSANTSCIPIPLEASCHVADHVHVIMTGFAEQSKASVLHMSSLFHAFILCQVWTVYLEQVGPVAQQPTSTDPLNVSTNILTDFWGKVTPAILQLISHSKVLAEMVNLHFLTLLESLLECNSSVFNRLLPLWSPVLYAHTGQLAGHVQVRLQTCTNYPPPELGIFRNKDPAKSTKETQPACAQTGGIEFPSPQCGPVHNLLLLKWVQRLQFKMGQIELQSSAATQFYPL</sequence>
<feature type="region of interest" description="Disordered" evidence="1">
    <location>
        <begin position="1853"/>
        <end position="1881"/>
    </location>
</feature>
<gene>
    <name evidence="2" type="ORF">AFUS01_LOCUS46510</name>
</gene>